<dbReference type="InterPro" id="IPR029055">
    <property type="entry name" value="Ntn_hydrolases_N"/>
</dbReference>
<dbReference type="PANTHER" id="PTHR39328">
    <property type="entry name" value="BLL2871 PROTEIN"/>
    <property type="match status" value="1"/>
</dbReference>
<dbReference type="SUPFAM" id="SSF56235">
    <property type="entry name" value="N-terminal nucleophile aminohydrolases (Ntn hydrolases)"/>
    <property type="match status" value="1"/>
</dbReference>
<reference evidence="1 2" key="1">
    <citation type="submission" date="2017-05" db="EMBL/GenBank/DDBJ databases">
        <authorList>
            <person name="Song R."/>
            <person name="Chenine A.L."/>
            <person name="Ruprecht R.M."/>
        </authorList>
    </citation>
    <scope>NUCLEOTIDE SEQUENCE [LARGE SCALE GENOMIC DNA]</scope>
    <source>
        <strain evidence="1 2">CECT 8898</strain>
    </source>
</reference>
<sequence length="249" mass="26449">MTYSIVARDPETGTFGIAVASRFFACGSLVPHVCATAAFASQAFVNPLWGIEGLGRLADGDAPDTILFDLVARDLGQASRQAHMIAPDGRIAQHTGADCVPWAGHAQAENVSVAGNMLTGPAVVADTLSAWRDNPLLPMAERFLAAMEAGERAGGDHRGKQAAALLIFAGQPYPALDLRVDDHNDPLAELRRLMSVAEERDLVFRTALPTIDNFSGMIDRWPLDAAITAHEKERAAKGIVSQSLATPPS</sequence>
<gene>
    <name evidence="1" type="ORF">MAA8898_02744</name>
</gene>
<dbReference type="Proteomes" id="UP000207598">
    <property type="component" value="Unassembled WGS sequence"/>
</dbReference>
<keyword evidence="2" id="KW-1185">Reference proteome</keyword>
<dbReference type="EMBL" id="FXYF01000007">
    <property type="protein sequence ID" value="SMX43116.1"/>
    <property type="molecule type" value="Genomic_DNA"/>
</dbReference>
<dbReference type="Pfam" id="PF06267">
    <property type="entry name" value="DUF1028"/>
    <property type="match status" value="1"/>
</dbReference>
<dbReference type="AlphaFoldDB" id="A0A238KM52"/>
<dbReference type="RefSeq" id="WP_094021570.1">
    <property type="nucleotide sequence ID" value="NZ_FXYF01000007.1"/>
</dbReference>
<organism evidence="1 2">
    <name type="scientific">Maliponia aquimaris</name>
    <dbReference type="NCBI Taxonomy" id="1673631"/>
    <lineage>
        <taxon>Bacteria</taxon>
        <taxon>Pseudomonadati</taxon>
        <taxon>Pseudomonadota</taxon>
        <taxon>Alphaproteobacteria</taxon>
        <taxon>Rhodobacterales</taxon>
        <taxon>Paracoccaceae</taxon>
        <taxon>Maliponia</taxon>
    </lineage>
</organism>
<protein>
    <recommendedName>
        <fullName evidence="3">DUF1028 domain-containing protein</fullName>
    </recommendedName>
</protein>
<dbReference type="PANTHER" id="PTHR39328:SF1">
    <property type="entry name" value="BLL2871 PROTEIN"/>
    <property type="match status" value="1"/>
</dbReference>
<proteinExistence type="predicted"/>
<dbReference type="Gene3D" id="3.60.20.10">
    <property type="entry name" value="Glutamine Phosphoribosylpyrophosphate, subunit 1, domain 1"/>
    <property type="match status" value="1"/>
</dbReference>
<dbReference type="OrthoDB" id="9790012at2"/>
<accession>A0A238KM52</accession>
<name>A0A238KM52_9RHOB</name>
<dbReference type="InterPro" id="IPR010430">
    <property type="entry name" value="DUF1028"/>
</dbReference>
<evidence type="ECO:0000313" key="2">
    <source>
        <dbReference type="Proteomes" id="UP000207598"/>
    </source>
</evidence>
<evidence type="ECO:0008006" key="3">
    <source>
        <dbReference type="Google" id="ProtNLM"/>
    </source>
</evidence>
<evidence type="ECO:0000313" key="1">
    <source>
        <dbReference type="EMBL" id="SMX43116.1"/>
    </source>
</evidence>